<feature type="transmembrane region" description="Helical" evidence="5">
    <location>
        <begin position="352"/>
        <end position="374"/>
    </location>
</feature>
<dbReference type="InterPro" id="IPR051788">
    <property type="entry name" value="MFS_Transporter"/>
</dbReference>
<dbReference type="RefSeq" id="WP_007204210.1">
    <property type="nucleotide sequence ID" value="NZ_CH672414.1"/>
</dbReference>
<dbReference type="PROSITE" id="PS50850">
    <property type="entry name" value="MFS"/>
    <property type="match status" value="1"/>
</dbReference>
<accession>A3V3C3</accession>
<feature type="transmembrane region" description="Helical" evidence="5">
    <location>
        <begin position="95"/>
        <end position="116"/>
    </location>
</feature>
<name>A3V3C3_9RHOB</name>
<dbReference type="eggNOG" id="COG2814">
    <property type="taxonomic scope" value="Bacteria"/>
</dbReference>
<feature type="transmembrane region" description="Helical" evidence="5">
    <location>
        <begin position="264"/>
        <end position="283"/>
    </location>
</feature>
<comment type="subcellular location">
    <subcellularLocation>
        <location evidence="1">Membrane</location>
        <topology evidence="1">Multi-pass membrane protein</topology>
    </subcellularLocation>
</comment>
<feature type="transmembrane region" description="Helical" evidence="5">
    <location>
        <begin position="70"/>
        <end position="89"/>
    </location>
</feature>
<organism evidence="7 8">
    <name type="scientific">Yoonia vestfoldensis SKA53</name>
    <dbReference type="NCBI Taxonomy" id="314232"/>
    <lineage>
        <taxon>Bacteria</taxon>
        <taxon>Pseudomonadati</taxon>
        <taxon>Pseudomonadota</taxon>
        <taxon>Alphaproteobacteria</taxon>
        <taxon>Rhodobacterales</taxon>
        <taxon>Paracoccaceae</taxon>
        <taxon>Yoonia</taxon>
    </lineage>
</organism>
<feature type="transmembrane region" description="Helical" evidence="5">
    <location>
        <begin position="232"/>
        <end position="252"/>
    </location>
</feature>
<dbReference type="STRING" id="314232.SKA53_01251"/>
<feature type="transmembrane region" description="Helical" evidence="5">
    <location>
        <begin position="44"/>
        <end position="63"/>
    </location>
</feature>
<feature type="transmembrane region" description="Helical" evidence="5">
    <location>
        <begin position="137"/>
        <end position="154"/>
    </location>
</feature>
<feature type="transmembrane region" description="Helical" evidence="5">
    <location>
        <begin position="160"/>
        <end position="180"/>
    </location>
</feature>
<evidence type="ECO:0000256" key="4">
    <source>
        <dbReference type="ARBA" id="ARBA00023136"/>
    </source>
</evidence>
<proteinExistence type="predicted"/>
<evidence type="ECO:0000259" key="6">
    <source>
        <dbReference type="PROSITE" id="PS50850"/>
    </source>
</evidence>
<keyword evidence="3 5" id="KW-1133">Transmembrane helix</keyword>
<dbReference type="PANTHER" id="PTHR23514">
    <property type="entry name" value="BYPASS OF STOP CODON PROTEIN 6"/>
    <property type="match status" value="1"/>
</dbReference>
<keyword evidence="2 5" id="KW-0812">Transmembrane</keyword>
<feature type="domain" description="Major facilitator superfamily (MFS) profile" evidence="6">
    <location>
        <begin position="199"/>
        <end position="390"/>
    </location>
</feature>
<evidence type="ECO:0000256" key="2">
    <source>
        <dbReference type="ARBA" id="ARBA00022692"/>
    </source>
</evidence>
<dbReference type="PANTHER" id="PTHR23514:SF13">
    <property type="entry name" value="INNER MEMBRANE PROTEIN YBJJ"/>
    <property type="match status" value="1"/>
</dbReference>
<dbReference type="InterPro" id="IPR020846">
    <property type="entry name" value="MFS_dom"/>
</dbReference>
<protein>
    <submittedName>
        <fullName evidence="7">Major facilitator superfamily (MFS) transporter</fullName>
    </submittedName>
</protein>
<dbReference type="AlphaFoldDB" id="A3V3C3"/>
<evidence type="ECO:0000313" key="8">
    <source>
        <dbReference type="Proteomes" id="UP000004507"/>
    </source>
</evidence>
<dbReference type="Pfam" id="PF07690">
    <property type="entry name" value="MFS_1"/>
    <property type="match status" value="1"/>
</dbReference>
<dbReference type="HOGENOM" id="CLU_035309_0_1_5"/>
<dbReference type="InterPro" id="IPR011701">
    <property type="entry name" value="MFS"/>
</dbReference>
<dbReference type="Gene3D" id="1.20.1250.20">
    <property type="entry name" value="MFS general substrate transporter like domains"/>
    <property type="match status" value="2"/>
</dbReference>
<feature type="transmembrane region" description="Helical" evidence="5">
    <location>
        <begin position="192"/>
        <end position="212"/>
    </location>
</feature>
<evidence type="ECO:0000313" key="7">
    <source>
        <dbReference type="EMBL" id="EAQ06980.1"/>
    </source>
</evidence>
<dbReference type="EMBL" id="AAMS01000003">
    <property type="protein sequence ID" value="EAQ06980.1"/>
    <property type="molecule type" value="Genomic_DNA"/>
</dbReference>
<comment type="caution">
    <text evidence="7">The sequence shown here is derived from an EMBL/GenBank/DDBJ whole genome shotgun (WGS) entry which is preliminary data.</text>
</comment>
<dbReference type="InterPro" id="IPR036259">
    <property type="entry name" value="MFS_trans_sf"/>
</dbReference>
<dbReference type="GO" id="GO:0022857">
    <property type="term" value="F:transmembrane transporter activity"/>
    <property type="evidence" value="ECO:0007669"/>
    <property type="project" value="InterPro"/>
</dbReference>
<dbReference type="GO" id="GO:0016020">
    <property type="term" value="C:membrane"/>
    <property type="evidence" value="ECO:0007669"/>
    <property type="project" value="UniProtKB-SubCell"/>
</dbReference>
<feature type="transmembrane region" description="Helical" evidence="5">
    <location>
        <begin position="324"/>
        <end position="346"/>
    </location>
</feature>
<sequence length="390" mass="40503">MSIRSALILSRRPAVAFVVVGIFWGCFAAHVPVIKAQLGASDALFGTLLLGSATGLVSAMWLAPKLDRWLGAQSMQAAIAALAFAWLLPSLITHPLIFAASMALVGLASGLLDVVMNARVSELEATHKRPLMNANHAMFSVAYACSALIAGVTREAGMPPAPVFAGFAVFALCLIPFVRMDVTYVSAEEGYAGRYPLWPILLCGGIVLIAFMSEATVEAWSALHVERTLGGGAAEGALGPAMLGLTMAFGRFSGQAVAERLREVHVLIGASILSASGAVIAALAPTPVWAYVGFGILGLGVSVIGPMGLALVGKLVPPHLRTEAISRAAVIGFSGFFFAPTLMGLMSQAFGLRVAFLVVALLLLATLPLALLVARQKAHVPQEAIAPNQG</sequence>
<dbReference type="Proteomes" id="UP000004507">
    <property type="component" value="Unassembled WGS sequence"/>
</dbReference>
<feature type="transmembrane region" description="Helical" evidence="5">
    <location>
        <begin position="289"/>
        <end position="312"/>
    </location>
</feature>
<evidence type="ECO:0000256" key="1">
    <source>
        <dbReference type="ARBA" id="ARBA00004141"/>
    </source>
</evidence>
<keyword evidence="4 5" id="KW-0472">Membrane</keyword>
<dbReference type="SUPFAM" id="SSF103473">
    <property type="entry name" value="MFS general substrate transporter"/>
    <property type="match status" value="1"/>
</dbReference>
<evidence type="ECO:0000256" key="5">
    <source>
        <dbReference type="SAM" id="Phobius"/>
    </source>
</evidence>
<keyword evidence="8" id="KW-1185">Reference proteome</keyword>
<evidence type="ECO:0000256" key="3">
    <source>
        <dbReference type="ARBA" id="ARBA00022989"/>
    </source>
</evidence>
<gene>
    <name evidence="7" type="ORF">SKA53_01251</name>
</gene>
<reference evidence="7 8" key="1">
    <citation type="submission" date="2006-01" db="EMBL/GenBank/DDBJ databases">
        <authorList>
            <person name="Hagstrom A."/>
            <person name="Ferriera S."/>
            <person name="Johnson J."/>
            <person name="Kravitz S."/>
            <person name="Halpern A."/>
            <person name="Remington K."/>
            <person name="Beeson K."/>
            <person name="Tran B."/>
            <person name="Rogers Y.-H."/>
            <person name="Friedman R."/>
            <person name="Venter J.C."/>
        </authorList>
    </citation>
    <scope>NUCLEOTIDE SEQUENCE [LARGE SCALE GENOMIC DNA]</scope>
    <source>
        <strain evidence="7 8">SKA53</strain>
    </source>
</reference>